<dbReference type="InterPro" id="IPR050843">
    <property type="entry name" value="Glycosyl_Hydrlase_38"/>
</dbReference>
<name>A0ABD1NIZ7_9FABA</name>
<evidence type="ECO:0000259" key="2">
    <source>
        <dbReference type="SMART" id="SM00872"/>
    </source>
</evidence>
<dbReference type="InterPro" id="IPR037094">
    <property type="entry name" value="Glyco_hydro_38_cen_sf"/>
</dbReference>
<proteinExistence type="predicted"/>
<accession>A0ABD1NIZ7</accession>
<keyword evidence="1" id="KW-0378">Hydrolase</keyword>
<dbReference type="GO" id="GO:0016787">
    <property type="term" value="F:hydrolase activity"/>
    <property type="evidence" value="ECO:0007669"/>
    <property type="project" value="UniProtKB-KW"/>
</dbReference>
<dbReference type="Pfam" id="PF09261">
    <property type="entry name" value="Alpha-mann_mid"/>
    <property type="match status" value="1"/>
</dbReference>
<gene>
    <name evidence="3" type="ORF">Fmac_002051</name>
</gene>
<organism evidence="3 4">
    <name type="scientific">Flemingia macrophylla</name>
    <dbReference type="NCBI Taxonomy" id="520843"/>
    <lineage>
        <taxon>Eukaryota</taxon>
        <taxon>Viridiplantae</taxon>
        <taxon>Streptophyta</taxon>
        <taxon>Embryophyta</taxon>
        <taxon>Tracheophyta</taxon>
        <taxon>Spermatophyta</taxon>
        <taxon>Magnoliopsida</taxon>
        <taxon>eudicotyledons</taxon>
        <taxon>Gunneridae</taxon>
        <taxon>Pentapetalae</taxon>
        <taxon>rosids</taxon>
        <taxon>fabids</taxon>
        <taxon>Fabales</taxon>
        <taxon>Fabaceae</taxon>
        <taxon>Papilionoideae</taxon>
        <taxon>50 kb inversion clade</taxon>
        <taxon>NPAAA clade</taxon>
        <taxon>indigoferoid/millettioid clade</taxon>
        <taxon>Phaseoleae</taxon>
        <taxon>Flemingia</taxon>
    </lineage>
</organism>
<feature type="domain" description="Glycoside hydrolase family 38 central" evidence="2">
    <location>
        <begin position="64"/>
        <end position="140"/>
    </location>
</feature>
<protein>
    <recommendedName>
        <fullName evidence="2">Glycoside hydrolase family 38 central domain-containing protein</fullName>
    </recommendedName>
</protein>
<comment type="caution">
    <text evidence="3">The sequence shown here is derived from an EMBL/GenBank/DDBJ whole genome shotgun (WGS) entry which is preliminary data.</text>
</comment>
<dbReference type="FunFam" id="1.20.1270.50:FF:000003">
    <property type="entry name" value="Alpha-mannosidase"/>
    <property type="match status" value="1"/>
</dbReference>
<dbReference type="AlphaFoldDB" id="A0ABD1NIZ7"/>
<dbReference type="PANTHER" id="PTHR11607">
    <property type="entry name" value="ALPHA-MANNOSIDASE"/>
    <property type="match status" value="1"/>
</dbReference>
<evidence type="ECO:0000313" key="3">
    <source>
        <dbReference type="EMBL" id="KAL2348051.1"/>
    </source>
</evidence>
<sequence length="165" mass="17306">MGDEVGGALVELGGVEGEVSVGGSVLVEVVVMVVGEGGKGEDKNGGFVGYVTVEVESDGDNESCAHGNDTFKELKNRTNCEASGAVVCFNAARQLEYFKGKSALSPKTDSLVEALAIVQHHDAVTGTEKQHVVDDYAKQLLIGYIKLPINHQLLSSCSKSAQIPL</sequence>
<dbReference type="InterPro" id="IPR028995">
    <property type="entry name" value="Glyco_hydro_57/38_cen_sf"/>
</dbReference>
<dbReference type="InterPro" id="IPR015341">
    <property type="entry name" value="Glyco_hydro_38_cen"/>
</dbReference>
<dbReference type="PANTHER" id="PTHR11607:SF3">
    <property type="entry name" value="LYSOSOMAL ALPHA-MANNOSIDASE"/>
    <property type="match status" value="1"/>
</dbReference>
<dbReference type="EMBL" id="JBGMDY010000001">
    <property type="protein sequence ID" value="KAL2348051.1"/>
    <property type="molecule type" value="Genomic_DNA"/>
</dbReference>
<dbReference type="Gene3D" id="1.20.1270.50">
    <property type="entry name" value="Glycoside hydrolase family 38, central domain"/>
    <property type="match status" value="1"/>
</dbReference>
<dbReference type="Proteomes" id="UP001603857">
    <property type="component" value="Unassembled WGS sequence"/>
</dbReference>
<keyword evidence="4" id="KW-1185">Reference proteome</keyword>
<evidence type="ECO:0000313" key="4">
    <source>
        <dbReference type="Proteomes" id="UP001603857"/>
    </source>
</evidence>
<dbReference type="SMART" id="SM00872">
    <property type="entry name" value="Alpha-mann_mid"/>
    <property type="match status" value="1"/>
</dbReference>
<dbReference type="SUPFAM" id="SSF88688">
    <property type="entry name" value="Families 57/38 glycoside transferase middle domain"/>
    <property type="match status" value="1"/>
</dbReference>
<reference evidence="3 4" key="1">
    <citation type="submission" date="2024-08" db="EMBL/GenBank/DDBJ databases">
        <title>Insights into the chromosomal genome structure of Flemingia macrophylla.</title>
        <authorList>
            <person name="Ding Y."/>
            <person name="Zhao Y."/>
            <person name="Bi W."/>
            <person name="Wu M."/>
            <person name="Zhao G."/>
            <person name="Gong Y."/>
            <person name="Li W."/>
            <person name="Zhang P."/>
        </authorList>
    </citation>
    <scope>NUCLEOTIDE SEQUENCE [LARGE SCALE GENOMIC DNA]</scope>
    <source>
        <strain evidence="3">DYQJB</strain>
        <tissue evidence="3">Leaf</tissue>
    </source>
</reference>
<evidence type="ECO:0000256" key="1">
    <source>
        <dbReference type="ARBA" id="ARBA00022801"/>
    </source>
</evidence>